<dbReference type="GO" id="GO:0016042">
    <property type="term" value="P:lipid catabolic process"/>
    <property type="evidence" value="ECO:0007669"/>
    <property type="project" value="UniProtKB-KW"/>
</dbReference>
<dbReference type="KEGG" id="sste:SAMEA4384403_0415"/>
<evidence type="ECO:0000256" key="6">
    <source>
        <dbReference type="ARBA" id="ARBA00023098"/>
    </source>
</evidence>
<name>A0A239YH74_9STAP</name>
<dbReference type="GO" id="GO:0004630">
    <property type="term" value="F:phospholipase D activity"/>
    <property type="evidence" value="ECO:0007669"/>
    <property type="project" value="UniProtKB-EC"/>
</dbReference>
<evidence type="ECO:0000256" key="8">
    <source>
        <dbReference type="SAM" id="Phobius"/>
    </source>
</evidence>
<keyword evidence="6" id="KW-0443">Lipid metabolism</keyword>
<evidence type="ECO:0000256" key="1">
    <source>
        <dbReference type="ARBA" id="ARBA00000798"/>
    </source>
</evidence>
<feature type="region of interest" description="Disordered" evidence="7">
    <location>
        <begin position="1"/>
        <end position="34"/>
    </location>
</feature>
<dbReference type="Proteomes" id="UP000242084">
    <property type="component" value="Chromosome 1"/>
</dbReference>
<organism evidence="10 11">
    <name type="scientific">Mammaliicoccus stepanovicii</name>
    <dbReference type="NCBI Taxonomy" id="643214"/>
    <lineage>
        <taxon>Bacteria</taxon>
        <taxon>Bacillati</taxon>
        <taxon>Bacillota</taxon>
        <taxon>Bacilli</taxon>
        <taxon>Bacillales</taxon>
        <taxon>Staphylococcaceae</taxon>
        <taxon>Mammaliicoccus</taxon>
    </lineage>
</organism>
<evidence type="ECO:0000256" key="5">
    <source>
        <dbReference type="ARBA" id="ARBA00022963"/>
    </source>
</evidence>
<keyword evidence="8" id="KW-0472">Membrane</keyword>
<comment type="catalytic activity">
    <reaction evidence="1">
        <text>a 1,2-diacyl-sn-glycero-3-phosphocholine + H2O = a 1,2-diacyl-sn-glycero-3-phosphate + choline + H(+)</text>
        <dbReference type="Rhea" id="RHEA:14445"/>
        <dbReference type="ChEBI" id="CHEBI:15354"/>
        <dbReference type="ChEBI" id="CHEBI:15377"/>
        <dbReference type="ChEBI" id="CHEBI:15378"/>
        <dbReference type="ChEBI" id="CHEBI:57643"/>
        <dbReference type="ChEBI" id="CHEBI:58608"/>
        <dbReference type="EC" id="3.1.4.4"/>
    </reaction>
</comment>
<reference evidence="10 11" key="1">
    <citation type="submission" date="2017-06" db="EMBL/GenBank/DDBJ databases">
        <authorList>
            <consortium name="Pathogen Informatics"/>
        </authorList>
    </citation>
    <scope>NUCLEOTIDE SEQUENCE [LARGE SCALE GENOMIC DNA]</scope>
    <source>
        <strain evidence="10 11">NCTC13839</strain>
    </source>
</reference>
<evidence type="ECO:0000256" key="2">
    <source>
        <dbReference type="ARBA" id="ARBA00008664"/>
    </source>
</evidence>
<dbReference type="InterPro" id="IPR001736">
    <property type="entry name" value="PLipase_D/transphosphatidylase"/>
</dbReference>
<dbReference type="EMBL" id="LT906462">
    <property type="protein sequence ID" value="SNV58080.1"/>
    <property type="molecule type" value="Genomic_DNA"/>
</dbReference>
<dbReference type="PANTHER" id="PTHR43856:SF1">
    <property type="entry name" value="MITOCHONDRIAL CARDIOLIPIN HYDROLASE"/>
    <property type="match status" value="1"/>
</dbReference>
<dbReference type="PANTHER" id="PTHR43856">
    <property type="entry name" value="CARDIOLIPIN HYDROLASE"/>
    <property type="match status" value="1"/>
</dbReference>
<protein>
    <recommendedName>
        <fullName evidence="3">phospholipase D</fullName>
        <ecNumber evidence="3">3.1.4.4</ecNumber>
    </recommendedName>
</protein>
<dbReference type="PROSITE" id="PS50035">
    <property type="entry name" value="PLD"/>
    <property type="match status" value="1"/>
</dbReference>
<dbReference type="Gene3D" id="3.30.870.10">
    <property type="entry name" value="Endonuclease Chain A"/>
    <property type="match status" value="2"/>
</dbReference>
<evidence type="ECO:0000313" key="10">
    <source>
        <dbReference type="EMBL" id="SNV58080.1"/>
    </source>
</evidence>
<dbReference type="SUPFAM" id="SSF56024">
    <property type="entry name" value="Phospholipase D/nuclease"/>
    <property type="match status" value="2"/>
</dbReference>
<feature type="domain" description="PLD phosphodiesterase" evidence="9">
    <location>
        <begin position="413"/>
        <end position="445"/>
    </location>
</feature>
<dbReference type="CDD" id="cd09129">
    <property type="entry name" value="PLDc_unchar2_1"/>
    <property type="match status" value="1"/>
</dbReference>
<keyword evidence="8" id="KW-0812">Transmembrane</keyword>
<dbReference type="AlphaFoldDB" id="A0A239YH74"/>
<evidence type="ECO:0000259" key="9">
    <source>
        <dbReference type="PROSITE" id="PS50035"/>
    </source>
</evidence>
<evidence type="ECO:0000256" key="3">
    <source>
        <dbReference type="ARBA" id="ARBA00012027"/>
    </source>
</evidence>
<dbReference type="GO" id="GO:0006793">
    <property type="term" value="P:phosphorus metabolic process"/>
    <property type="evidence" value="ECO:0007669"/>
    <property type="project" value="UniProtKB-ARBA"/>
</dbReference>
<dbReference type="Pfam" id="PF13091">
    <property type="entry name" value="PLDc_2"/>
    <property type="match status" value="1"/>
</dbReference>
<dbReference type="RefSeq" id="WP_095086052.1">
    <property type="nucleotide sequence ID" value="NZ_BMDM01000003.1"/>
</dbReference>
<dbReference type="EC" id="3.1.4.4" evidence="3"/>
<dbReference type="InterPro" id="IPR025202">
    <property type="entry name" value="PLD-like_dom"/>
</dbReference>
<sequence length="513" mass="58904">MAKVNKKTAKKQIKTNKSNKKYKSKSKKQSKRRKNNLTKRNFFWLIAIIVIIVAIVSIYNVFKPLPHGVSKLSSETKTDNVELLTDVTYKSKGKMHYNQEIFDKVNQTIDEADDFIIMDMFLFNGYQTGDKAYPKIAERITDSLIKKKQQNPQIKIIVLTDPLNTFYGSYTPEHIKKLKAHNIDVHYTDLNQLRDSNPIYSGFYRTFVQWFGNSENGKLNNPLSSKAPDVTVRGYLNILNMKANHRKTLVTEKSGMVLSSNPHNPSGFHHNIGVRVSGPIQNAIIKSEIAMANLSGGNYDAHDFKIKNNSWEDNAPYTVQLATEGKIKEKIIEHIKKSQSKDRISIGMFYLSDRDIINELVKASKRNVDIKIILDINKEAFGKEKPGVPNKPVASELINRSNNNIKLRWALSNGEQFHSKYLLFEQYENKNAVMILGSANLTRRNIQDYNGEADIIIKGKQTDPPFKKLSTTFNHYWNNDEHNLTAQYDEYKDEALWKKVLYRIQEKTGASSF</sequence>
<evidence type="ECO:0000256" key="4">
    <source>
        <dbReference type="ARBA" id="ARBA00022801"/>
    </source>
</evidence>
<evidence type="ECO:0000256" key="7">
    <source>
        <dbReference type="SAM" id="MobiDB-lite"/>
    </source>
</evidence>
<dbReference type="InterPro" id="IPR051406">
    <property type="entry name" value="PLD_domain"/>
</dbReference>
<dbReference type="GO" id="GO:0016891">
    <property type="term" value="F:RNA endonuclease activity producing 5'-phosphomonoesters, hydrolytic mechanism"/>
    <property type="evidence" value="ECO:0007669"/>
    <property type="project" value="TreeGrafter"/>
</dbReference>
<comment type="similarity">
    <text evidence="2">Belongs to the phospholipase D family.</text>
</comment>
<gene>
    <name evidence="10" type="ORF">SAMEA4384403_00415</name>
</gene>
<keyword evidence="4" id="KW-0378">Hydrolase</keyword>
<keyword evidence="5" id="KW-0442">Lipid degradation</keyword>
<keyword evidence="11" id="KW-1185">Reference proteome</keyword>
<evidence type="ECO:0000313" key="11">
    <source>
        <dbReference type="Proteomes" id="UP000242084"/>
    </source>
</evidence>
<proteinExistence type="inferred from homology"/>
<feature type="transmembrane region" description="Helical" evidence="8">
    <location>
        <begin position="42"/>
        <end position="62"/>
    </location>
</feature>
<accession>A0A239YH74</accession>
<keyword evidence="8" id="KW-1133">Transmembrane helix</keyword>